<dbReference type="PANTHER" id="PTHR22749:SF6">
    <property type="entry name" value="RIBOFLAVIN KINASE"/>
    <property type="match status" value="1"/>
</dbReference>
<dbReference type="AlphaFoldDB" id="A0A2N3II78"/>
<dbReference type="GO" id="GO:0003919">
    <property type="term" value="F:FMN adenylyltransferase activity"/>
    <property type="evidence" value="ECO:0007669"/>
    <property type="project" value="UniProtKB-UniRule"/>
</dbReference>
<dbReference type="Gene3D" id="2.40.30.30">
    <property type="entry name" value="Riboflavin kinase-like"/>
    <property type="match status" value="1"/>
</dbReference>
<evidence type="ECO:0000259" key="16">
    <source>
        <dbReference type="SMART" id="SM00904"/>
    </source>
</evidence>
<gene>
    <name evidence="17" type="ORF">Rain11_0954</name>
</gene>
<dbReference type="InterPro" id="IPR023468">
    <property type="entry name" value="Riboflavin_kinase"/>
</dbReference>
<keyword evidence="6 15" id="KW-0808">Transferase</keyword>
<evidence type="ECO:0000256" key="7">
    <source>
        <dbReference type="ARBA" id="ARBA00022695"/>
    </source>
</evidence>
<comment type="caution">
    <text evidence="17">The sequence shown here is derived from an EMBL/GenBank/DDBJ whole genome shotgun (WGS) entry which is preliminary data.</text>
</comment>
<comment type="pathway">
    <text evidence="2 15">Cofactor biosynthesis; FAD biosynthesis; FAD from FMN: step 1/1.</text>
</comment>
<evidence type="ECO:0000256" key="12">
    <source>
        <dbReference type="ARBA" id="ARBA00023268"/>
    </source>
</evidence>
<dbReference type="FunFam" id="3.40.50.620:FF:000021">
    <property type="entry name" value="Riboflavin biosynthesis protein"/>
    <property type="match status" value="1"/>
</dbReference>
<dbReference type="EC" id="2.7.7.2" evidence="15"/>
<dbReference type="GO" id="GO:0009398">
    <property type="term" value="P:FMN biosynthetic process"/>
    <property type="evidence" value="ECO:0007669"/>
    <property type="project" value="UniProtKB-UniRule"/>
</dbReference>
<dbReference type="Proteomes" id="UP000233387">
    <property type="component" value="Unassembled WGS sequence"/>
</dbReference>
<organism evidence="17 18">
    <name type="scientific">Raineya orbicola</name>
    <dbReference type="NCBI Taxonomy" id="2016530"/>
    <lineage>
        <taxon>Bacteria</taxon>
        <taxon>Pseudomonadati</taxon>
        <taxon>Bacteroidota</taxon>
        <taxon>Cytophagia</taxon>
        <taxon>Cytophagales</taxon>
        <taxon>Raineyaceae</taxon>
        <taxon>Raineya</taxon>
    </lineage>
</organism>
<evidence type="ECO:0000256" key="13">
    <source>
        <dbReference type="ARBA" id="ARBA00047880"/>
    </source>
</evidence>
<dbReference type="SMART" id="SM00904">
    <property type="entry name" value="Flavokinase"/>
    <property type="match status" value="1"/>
</dbReference>
<dbReference type="NCBIfam" id="NF004162">
    <property type="entry name" value="PRK05627.1-5"/>
    <property type="match status" value="1"/>
</dbReference>
<sequence length="310" mass="35346">MQTFYEAHEFPVLPFAVVSSGTFDGVHIGHQSILKKVVETARLHNGQSVIVTFFPHPRMFFGQEVKLLNTLQERIELIAQTGVDYLLVLKFNEHLANFSANEFVEKIYIQTTHAKKLILGYDHHFGKNRSGNIDFLKANLSRYSFDLEEIPAQDIDQITISSTKIRSALFSKDISTATKYLGRYYTLSGKVIEGDKIGRTIGYPTANLQMTENYKLIPAEGIYAVWVKIDNQRYGGMLYIGKRPVIDKNSELRIEVNIFDFDQDIYGKTITLEFVNFLRNDMNFESLEALQAQLSQDKLAALVALQKKSL</sequence>
<dbReference type="InterPro" id="IPR014729">
    <property type="entry name" value="Rossmann-like_a/b/a_fold"/>
</dbReference>
<evidence type="ECO:0000256" key="14">
    <source>
        <dbReference type="ARBA" id="ARBA00049494"/>
    </source>
</evidence>
<dbReference type="InterPro" id="IPR002606">
    <property type="entry name" value="Riboflavin_kinase_bac"/>
</dbReference>
<dbReference type="InterPro" id="IPR015864">
    <property type="entry name" value="FAD_synthase"/>
</dbReference>
<dbReference type="CDD" id="cd02064">
    <property type="entry name" value="FAD_synthetase_N"/>
    <property type="match status" value="1"/>
</dbReference>
<comment type="catalytic activity">
    <reaction evidence="14 15">
        <text>FMN + ATP + H(+) = FAD + diphosphate</text>
        <dbReference type="Rhea" id="RHEA:17237"/>
        <dbReference type="ChEBI" id="CHEBI:15378"/>
        <dbReference type="ChEBI" id="CHEBI:30616"/>
        <dbReference type="ChEBI" id="CHEBI:33019"/>
        <dbReference type="ChEBI" id="CHEBI:57692"/>
        <dbReference type="ChEBI" id="CHEBI:58210"/>
        <dbReference type="EC" id="2.7.7.2"/>
    </reaction>
</comment>
<comment type="similarity">
    <text evidence="15">Belongs to the ribF family.</text>
</comment>
<evidence type="ECO:0000256" key="9">
    <source>
        <dbReference type="ARBA" id="ARBA00022777"/>
    </source>
</evidence>
<keyword evidence="10 15" id="KW-0274">FAD</keyword>
<dbReference type="UniPathway" id="UPA00277">
    <property type="reaction ID" value="UER00407"/>
</dbReference>
<dbReference type="EC" id="2.7.1.26" evidence="15"/>
<dbReference type="Pfam" id="PF01687">
    <property type="entry name" value="Flavokinase"/>
    <property type="match status" value="1"/>
</dbReference>
<dbReference type="GO" id="GO:0005524">
    <property type="term" value="F:ATP binding"/>
    <property type="evidence" value="ECO:0007669"/>
    <property type="project" value="UniProtKB-UniRule"/>
</dbReference>
<feature type="domain" description="Riboflavin kinase" evidence="16">
    <location>
        <begin position="180"/>
        <end position="306"/>
    </location>
</feature>
<dbReference type="SUPFAM" id="SSF82114">
    <property type="entry name" value="Riboflavin kinase-like"/>
    <property type="match status" value="1"/>
</dbReference>
<keyword evidence="11 15" id="KW-0067">ATP-binding</keyword>
<accession>A0A2N3II78</accession>
<evidence type="ECO:0000256" key="6">
    <source>
        <dbReference type="ARBA" id="ARBA00022679"/>
    </source>
</evidence>
<evidence type="ECO:0000256" key="2">
    <source>
        <dbReference type="ARBA" id="ARBA00004726"/>
    </source>
</evidence>
<evidence type="ECO:0000256" key="15">
    <source>
        <dbReference type="PIRNR" id="PIRNR004491"/>
    </source>
</evidence>
<evidence type="ECO:0000256" key="3">
    <source>
        <dbReference type="ARBA" id="ARBA00005201"/>
    </source>
</evidence>
<dbReference type="GO" id="GO:0008531">
    <property type="term" value="F:riboflavin kinase activity"/>
    <property type="evidence" value="ECO:0007669"/>
    <property type="project" value="UniProtKB-UniRule"/>
</dbReference>
<reference evidence="17 18" key="1">
    <citation type="submission" date="2017-06" db="EMBL/GenBank/DDBJ databases">
        <title>Raineya orbicola gen. nov., sp. nov. a slightly thermophilic bacterium of the phylum Bacteroidetes and the description of Raineyaceae fam. nov.</title>
        <authorList>
            <person name="Albuquerque L."/>
            <person name="Polonia A.R.M."/>
            <person name="Barroso C."/>
            <person name="Froufe H.J.C."/>
            <person name="Lage O."/>
            <person name="Lobo-Da-Cunha A."/>
            <person name="Egas C."/>
            <person name="Da Costa M.S."/>
        </authorList>
    </citation>
    <scope>NUCLEOTIDE SEQUENCE [LARGE SCALE GENOMIC DNA]</scope>
    <source>
        <strain evidence="17 18">SPSPC-11</strain>
    </source>
</reference>
<comment type="pathway">
    <text evidence="3 15">Cofactor biosynthesis; FMN biosynthesis; FMN from riboflavin (ATP route): step 1/1.</text>
</comment>
<keyword evidence="8 15" id="KW-0547">Nucleotide-binding</keyword>
<name>A0A2N3II78_9BACT</name>
<dbReference type="NCBIfam" id="TIGR00083">
    <property type="entry name" value="ribF"/>
    <property type="match status" value="1"/>
</dbReference>
<evidence type="ECO:0000256" key="8">
    <source>
        <dbReference type="ARBA" id="ARBA00022741"/>
    </source>
</evidence>
<comment type="catalytic activity">
    <reaction evidence="13 15">
        <text>riboflavin + ATP = FMN + ADP + H(+)</text>
        <dbReference type="Rhea" id="RHEA:14357"/>
        <dbReference type="ChEBI" id="CHEBI:15378"/>
        <dbReference type="ChEBI" id="CHEBI:30616"/>
        <dbReference type="ChEBI" id="CHEBI:57986"/>
        <dbReference type="ChEBI" id="CHEBI:58210"/>
        <dbReference type="ChEBI" id="CHEBI:456216"/>
        <dbReference type="EC" id="2.7.1.26"/>
    </reaction>
</comment>
<dbReference type="Pfam" id="PF06574">
    <property type="entry name" value="FAD_syn"/>
    <property type="match status" value="1"/>
</dbReference>
<keyword evidence="18" id="KW-1185">Reference proteome</keyword>
<dbReference type="RefSeq" id="WP_101358220.1">
    <property type="nucleotide sequence ID" value="NZ_NKXO01000012.1"/>
</dbReference>
<evidence type="ECO:0000256" key="1">
    <source>
        <dbReference type="ARBA" id="ARBA00002121"/>
    </source>
</evidence>
<dbReference type="Gene3D" id="3.40.50.620">
    <property type="entry name" value="HUPs"/>
    <property type="match status" value="1"/>
</dbReference>
<evidence type="ECO:0000256" key="10">
    <source>
        <dbReference type="ARBA" id="ARBA00022827"/>
    </source>
</evidence>
<keyword evidence="12" id="KW-0511">Multifunctional enzyme</keyword>
<comment type="function">
    <text evidence="1">Catalyzes the phosphorylation of riboflavin to FMN followed by the adenylation of FMN to FAD.</text>
</comment>
<keyword evidence="4 15" id="KW-0285">Flavoprotein</keyword>
<evidence type="ECO:0000256" key="11">
    <source>
        <dbReference type="ARBA" id="ARBA00022840"/>
    </source>
</evidence>
<dbReference type="GO" id="GO:0006747">
    <property type="term" value="P:FAD biosynthetic process"/>
    <property type="evidence" value="ECO:0007669"/>
    <property type="project" value="UniProtKB-UniRule"/>
</dbReference>
<proteinExistence type="inferred from homology"/>
<keyword evidence="7 15" id="KW-0548">Nucleotidyltransferase</keyword>
<dbReference type="InterPro" id="IPR023465">
    <property type="entry name" value="Riboflavin_kinase_dom_sf"/>
</dbReference>
<dbReference type="UniPathway" id="UPA00276">
    <property type="reaction ID" value="UER00406"/>
</dbReference>
<protein>
    <recommendedName>
        <fullName evidence="15">Riboflavin biosynthesis protein</fullName>
    </recommendedName>
    <domain>
        <recommendedName>
            <fullName evidence="15">Riboflavin kinase</fullName>
            <ecNumber evidence="15">2.7.1.26</ecNumber>
        </recommendedName>
        <alternativeName>
            <fullName evidence="15">Flavokinase</fullName>
        </alternativeName>
    </domain>
    <domain>
        <recommendedName>
            <fullName evidence="15">FMN adenylyltransferase</fullName>
            <ecNumber evidence="15">2.7.7.2</ecNumber>
        </recommendedName>
        <alternativeName>
            <fullName evidence="15">FAD pyrophosphorylase</fullName>
        </alternativeName>
        <alternativeName>
            <fullName evidence="15">FAD synthase</fullName>
        </alternativeName>
    </domain>
</protein>
<keyword evidence="9 15" id="KW-0418">Kinase</keyword>
<dbReference type="InterPro" id="IPR015865">
    <property type="entry name" value="Riboflavin_kinase_bac/euk"/>
</dbReference>
<dbReference type="GO" id="GO:0009231">
    <property type="term" value="P:riboflavin biosynthetic process"/>
    <property type="evidence" value="ECO:0007669"/>
    <property type="project" value="InterPro"/>
</dbReference>
<dbReference type="OrthoDB" id="9803667at2"/>
<evidence type="ECO:0000313" key="18">
    <source>
        <dbReference type="Proteomes" id="UP000233387"/>
    </source>
</evidence>
<keyword evidence="5 15" id="KW-0288">FMN</keyword>
<evidence type="ECO:0000256" key="5">
    <source>
        <dbReference type="ARBA" id="ARBA00022643"/>
    </source>
</evidence>
<dbReference type="EMBL" id="NKXO01000012">
    <property type="protein sequence ID" value="PKQ70017.1"/>
    <property type="molecule type" value="Genomic_DNA"/>
</dbReference>
<dbReference type="PANTHER" id="PTHR22749">
    <property type="entry name" value="RIBOFLAVIN KINASE/FMN ADENYLYLTRANSFERASE"/>
    <property type="match status" value="1"/>
</dbReference>
<dbReference type="SUPFAM" id="SSF52374">
    <property type="entry name" value="Nucleotidylyl transferase"/>
    <property type="match status" value="1"/>
</dbReference>
<evidence type="ECO:0000313" key="17">
    <source>
        <dbReference type="EMBL" id="PKQ70017.1"/>
    </source>
</evidence>
<evidence type="ECO:0000256" key="4">
    <source>
        <dbReference type="ARBA" id="ARBA00022630"/>
    </source>
</evidence>
<dbReference type="NCBIfam" id="NF004160">
    <property type="entry name" value="PRK05627.1-3"/>
    <property type="match status" value="1"/>
</dbReference>
<dbReference type="PIRSF" id="PIRSF004491">
    <property type="entry name" value="FAD_Synth"/>
    <property type="match status" value="1"/>
</dbReference>